<dbReference type="InterPro" id="IPR027417">
    <property type="entry name" value="P-loop_NTPase"/>
</dbReference>
<keyword evidence="1" id="KW-0808">Transferase</keyword>
<gene>
    <name evidence="1" type="ORF">ACFY1D_19340</name>
</gene>
<evidence type="ECO:0000313" key="1">
    <source>
        <dbReference type="EMBL" id="MFF4523549.1"/>
    </source>
</evidence>
<name>A0ABW6ULX8_9ACTN</name>
<keyword evidence="2" id="KW-1185">Reference proteome</keyword>
<proteinExistence type="predicted"/>
<comment type="caution">
    <text evidence="1">The sequence shown here is derived from an EMBL/GenBank/DDBJ whole genome shotgun (WGS) entry which is preliminary data.</text>
</comment>
<reference evidence="1 2" key="1">
    <citation type="submission" date="2024-10" db="EMBL/GenBank/DDBJ databases">
        <title>The Natural Products Discovery Center: Release of the First 8490 Sequenced Strains for Exploring Actinobacteria Biosynthetic Diversity.</title>
        <authorList>
            <person name="Kalkreuter E."/>
            <person name="Kautsar S.A."/>
            <person name="Yang D."/>
            <person name="Bader C.D."/>
            <person name="Teijaro C.N."/>
            <person name="Fluegel L."/>
            <person name="Davis C.M."/>
            <person name="Simpson J.R."/>
            <person name="Lauterbach L."/>
            <person name="Steele A.D."/>
            <person name="Gui C."/>
            <person name="Meng S."/>
            <person name="Li G."/>
            <person name="Viehrig K."/>
            <person name="Ye F."/>
            <person name="Su P."/>
            <person name="Kiefer A.F."/>
            <person name="Nichols A."/>
            <person name="Cepeda A.J."/>
            <person name="Yan W."/>
            <person name="Fan B."/>
            <person name="Jiang Y."/>
            <person name="Adhikari A."/>
            <person name="Zheng C.-J."/>
            <person name="Schuster L."/>
            <person name="Cowan T.M."/>
            <person name="Smanski M.J."/>
            <person name="Chevrette M.G."/>
            <person name="De Carvalho L.P.S."/>
            <person name="Shen B."/>
        </authorList>
    </citation>
    <scope>NUCLEOTIDE SEQUENCE [LARGE SCALE GENOMIC DNA]</scope>
    <source>
        <strain evidence="1 2">NPDC001390</strain>
    </source>
</reference>
<dbReference type="Gene3D" id="1.10.287.890">
    <property type="entry name" value="Crystal structure of tRNA isopentenylpyrophosphate transferase (bh2366) domain"/>
    <property type="match status" value="1"/>
</dbReference>
<dbReference type="GO" id="GO:0016740">
    <property type="term" value="F:transferase activity"/>
    <property type="evidence" value="ECO:0007669"/>
    <property type="project" value="UniProtKB-KW"/>
</dbReference>
<dbReference type="Proteomes" id="UP001602058">
    <property type="component" value="Unassembled WGS sequence"/>
</dbReference>
<dbReference type="SUPFAM" id="SSF52540">
    <property type="entry name" value="P-loop containing nucleoside triphosphate hydrolases"/>
    <property type="match status" value="1"/>
</dbReference>
<dbReference type="RefSeq" id="WP_351082467.1">
    <property type="nucleotide sequence ID" value="NZ_JBEOZG010000017.1"/>
</dbReference>
<evidence type="ECO:0000313" key="2">
    <source>
        <dbReference type="Proteomes" id="UP001602058"/>
    </source>
</evidence>
<dbReference type="Gene3D" id="3.40.50.300">
    <property type="entry name" value="P-loop containing nucleotide triphosphate hydrolases"/>
    <property type="match status" value="1"/>
</dbReference>
<accession>A0ABW6ULX8</accession>
<sequence length="251" mass="26859">MGQDSAETMPVVHLVAGPTGVGKSDTASALAKADGAPVVVADRIQCFTDLATTSARAGADEPGVSRFWLGDRTVLDGDYPAAEAAHVLIDTVTRLSGEHQQVIIEGGSISLLQHLAGHLPDLPWRFTVALLAMPDRASYLAALTARARAMLTPVPPGRSLLDELAALWRIPRARTFVASVNGLEAALEWCAKYSVDPAEADSPDVPAELRERLAHMIGVRHLEHGLLQNRVFEDLFRGRPADLGQQREPAA</sequence>
<organism evidence="1 2">
    <name type="scientific">Streptomyces bluensis</name>
    <dbReference type="NCBI Taxonomy" id="33897"/>
    <lineage>
        <taxon>Bacteria</taxon>
        <taxon>Bacillati</taxon>
        <taxon>Actinomycetota</taxon>
        <taxon>Actinomycetes</taxon>
        <taxon>Kitasatosporales</taxon>
        <taxon>Streptomycetaceae</taxon>
        <taxon>Streptomyces</taxon>
    </lineage>
</organism>
<protein>
    <submittedName>
        <fullName evidence="1">Isopentenyl transferase family protein</fullName>
    </submittedName>
</protein>
<dbReference type="Pfam" id="PF01745">
    <property type="entry name" value="IPT"/>
    <property type="match status" value="1"/>
</dbReference>
<dbReference type="EMBL" id="JBIAWJ010000009">
    <property type="protein sequence ID" value="MFF4523549.1"/>
    <property type="molecule type" value="Genomic_DNA"/>
</dbReference>